<dbReference type="Gene3D" id="2.80.10.50">
    <property type="match status" value="1"/>
</dbReference>
<dbReference type="CDD" id="cd00161">
    <property type="entry name" value="beta-trefoil_Ricin-like"/>
    <property type="match status" value="1"/>
</dbReference>
<comment type="caution">
    <text evidence="3">The sequence shown here is derived from an EMBL/GenBank/DDBJ whole genome shotgun (WGS) entry which is preliminary data.</text>
</comment>
<dbReference type="EMBL" id="CAKKNE010000002">
    <property type="protein sequence ID" value="CAH0367921.1"/>
    <property type="molecule type" value="Genomic_DNA"/>
</dbReference>
<reference evidence="3" key="1">
    <citation type="submission" date="2021-11" db="EMBL/GenBank/DDBJ databases">
        <authorList>
            <consortium name="Genoscope - CEA"/>
            <person name="William W."/>
        </authorList>
    </citation>
    <scope>NUCLEOTIDE SEQUENCE</scope>
</reference>
<dbReference type="PROSITE" id="PS50231">
    <property type="entry name" value="RICIN_B_LECTIN"/>
    <property type="match status" value="1"/>
</dbReference>
<keyword evidence="4" id="KW-1185">Reference proteome</keyword>
<name>A0A8J2SHM7_9STRA</name>
<dbReference type="InterPro" id="IPR000772">
    <property type="entry name" value="Ricin_B_lectin"/>
</dbReference>
<feature type="domain" description="Ricin B lectin" evidence="2">
    <location>
        <begin position="143"/>
        <end position="236"/>
    </location>
</feature>
<sequence>MASYATIPAEAETEKPLLNRDVRVNLKTVIGGAAVASFVLGALAAAVVSGPARTNSAALYAHSGYQLNAQTPMAFSSGLLKDGAHCKGDNFCASGDCQGRNSKWCLAVEDHNNVHEGTKLQLYECSHPVGQTFQVEKNKDGSMNLRYGNTDFCVDALGGTKFTNHGSYFGLYPCRTNGFNQELTHTKIGTLELTEFPGNLCMTVKNGLLAEGSHIVGAPCTGHGGLLDQFQLWDIEGSTPAPAPTPSTNTCGKTCKSNRDCATGGFLECGQCNLQHGTDGFQTCMAAPTTPPTDAPPNPCGKPCKEDKDCNGKGGFFGNTCLVAGTRCAGHCAKRD</sequence>
<keyword evidence="1" id="KW-1133">Transmembrane helix</keyword>
<evidence type="ECO:0000259" key="2">
    <source>
        <dbReference type="Pfam" id="PF00652"/>
    </source>
</evidence>
<evidence type="ECO:0000313" key="4">
    <source>
        <dbReference type="Proteomes" id="UP000789595"/>
    </source>
</evidence>
<feature type="transmembrane region" description="Helical" evidence="1">
    <location>
        <begin position="29"/>
        <end position="48"/>
    </location>
</feature>
<proteinExistence type="predicted"/>
<evidence type="ECO:0000256" key="1">
    <source>
        <dbReference type="SAM" id="Phobius"/>
    </source>
</evidence>
<dbReference type="AlphaFoldDB" id="A0A8J2SHM7"/>
<dbReference type="SUPFAM" id="SSF50370">
    <property type="entry name" value="Ricin B-like lectins"/>
    <property type="match status" value="1"/>
</dbReference>
<keyword evidence="1" id="KW-0812">Transmembrane</keyword>
<keyword evidence="1" id="KW-0472">Membrane</keyword>
<dbReference type="Pfam" id="PF00652">
    <property type="entry name" value="Ricin_B_lectin"/>
    <property type="match status" value="1"/>
</dbReference>
<gene>
    <name evidence="3" type="ORF">PECAL_2P09650</name>
</gene>
<dbReference type="Proteomes" id="UP000789595">
    <property type="component" value="Unassembled WGS sequence"/>
</dbReference>
<organism evidence="3 4">
    <name type="scientific">Pelagomonas calceolata</name>
    <dbReference type="NCBI Taxonomy" id="35677"/>
    <lineage>
        <taxon>Eukaryota</taxon>
        <taxon>Sar</taxon>
        <taxon>Stramenopiles</taxon>
        <taxon>Ochrophyta</taxon>
        <taxon>Pelagophyceae</taxon>
        <taxon>Pelagomonadales</taxon>
        <taxon>Pelagomonadaceae</taxon>
        <taxon>Pelagomonas</taxon>
    </lineage>
</organism>
<dbReference type="InterPro" id="IPR035992">
    <property type="entry name" value="Ricin_B-like_lectins"/>
</dbReference>
<accession>A0A8J2SHM7</accession>
<evidence type="ECO:0000313" key="3">
    <source>
        <dbReference type="EMBL" id="CAH0367921.1"/>
    </source>
</evidence>
<protein>
    <recommendedName>
        <fullName evidence="2">Ricin B lectin domain-containing protein</fullName>
    </recommendedName>
</protein>